<dbReference type="Gene3D" id="1.10.287.130">
    <property type="match status" value="1"/>
</dbReference>
<feature type="domain" description="Histidine kinase" evidence="12">
    <location>
        <begin position="178"/>
        <end position="388"/>
    </location>
</feature>
<dbReference type="Pfam" id="PF00512">
    <property type="entry name" value="HisKA"/>
    <property type="match status" value="1"/>
</dbReference>
<evidence type="ECO:0000256" key="9">
    <source>
        <dbReference type="ARBA" id="ARBA00023012"/>
    </source>
</evidence>
<evidence type="ECO:0000259" key="12">
    <source>
        <dbReference type="PROSITE" id="PS50109"/>
    </source>
</evidence>
<feature type="domain" description="HAMP" evidence="13">
    <location>
        <begin position="112"/>
        <end position="170"/>
    </location>
</feature>
<keyword evidence="15" id="KW-1185">Reference proteome</keyword>
<dbReference type="PROSITE" id="PS50885">
    <property type="entry name" value="HAMP"/>
    <property type="match status" value="1"/>
</dbReference>
<feature type="transmembrane region" description="Helical" evidence="11">
    <location>
        <begin position="17"/>
        <end position="38"/>
    </location>
</feature>
<evidence type="ECO:0000256" key="5">
    <source>
        <dbReference type="ARBA" id="ARBA00022679"/>
    </source>
</evidence>
<keyword evidence="5" id="KW-0808">Transferase</keyword>
<protein>
    <recommendedName>
        <fullName evidence="3">histidine kinase</fullName>
        <ecNumber evidence="3">2.7.13.3</ecNumber>
    </recommendedName>
</protein>
<dbReference type="InterPro" id="IPR003594">
    <property type="entry name" value="HATPase_dom"/>
</dbReference>
<proteinExistence type="predicted"/>
<keyword evidence="10 11" id="KW-0472">Membrane</keyword>
<comment type="caution">
    <text evidence="14">The sequence shown here is derived from an EMBL/GenBank/DDBJ whole genome shotgun (WGS) entry which is preliminary data.</text>
</comment>
<dbReference type="Pfam" id="PF00672">
    <property type="entry name" value="HAMP"/>
    <property type="match status" value="1"/>
</dbReference>
<dbReference type="PANTHER" id="PTHR45436">
    <property type="entry name" value="SENSOR HISTIDINE KINASE YKOH"/>
    <property type="match status" value="1"/>
</dbReference>
<accession>A0ABV8U4W6</accession>
<dbReference type="GO" id="GO:0016301">
    <property type="term" value="F:kinase activity"/>
    <property type="evidence" value="ECO:0007669"/>
    <property type="project" value="UniProtKB-KW"/>
</dbReference>
<dbReference type="Gene3D" id="6.10.340.10">
    <property type="match status" value="1"/>
</dbReference>
<dbReference type="InterPro" id="IPR004358">
    <property type="entry name" value="Sig_transdc_His_kin-like_C"/>
</dbReference>
<keyword evidence="7 14" id="KW-0418">Kinase</keyword>
<keyword evidence="9" id="KW-0902">Two-component regulatory system</keyword>
<evidence type="ECO:0000256" key="2">
    <source>
        <dbReference type="ARBA" id="ARBA00004236"/>
    </source>
</evidence>
<dbReference type="SUPFAM" id="SSF55874">
    <property type="entry name" value="ATPase domain of HSP90 chaperone/DNA topoisomerase II/histidine kinase"/>
    <property type="match status" value="1"/>
</dbReference>
<sequence length="418" mass="44967">MRVPQLSGWSLRTRLTALYSGLFVLAGAVLIVLIYILIRSQSITGVAAQEAESAPFSETAAEVVPGENVDYKTVTVARLVEDSFMTELLTQGALALLVTGLIAGLLGWWITGRQLRPLAQVTGAARSLATAGRADPGRAEKVGLSGPGNEVKELADTFDAMIDRLRDSFDDQKRFIANASHELRTPVAVSRGLAEVAMHRPTATPEMKELGEKLLRVSDRQERLIGALLQLAQSDRPVADPEPVALEPMLEHLTAEYGKEYPSVRWNLDTEPGRVAGDPVMVEQLLRNLLDNAGRHNCPDGLVEVSLTASDRTVLTVSNTGSSFTDDEASDLLKPFHRGHLDRVAGPRGSGLGLSIADAVVRGHNGTLRVEPRSGGGLTISADLPSYDAEVTPPEDDQDHVHGVHDHRAALGTVRPFD</sequence>
<feature type="transmembrane region" description="Helical" evidence="11">
    <location>
        <begin position="88"/>
        <end position="110"/>
    </location>
</feature>
<name>A0ABV8U4W6_9ACTN</name>
<dbReference type="InterPro" id="IPR036097">
    <property type="entry name" value="HisK_dim/P_sf"/>
</dbReference>
<dbReference type="InterPro" id="IPR050428">
    <property type="entry name" value="TCS_sensor_his_kinase"/>
</dbReference>
<dbReference type="InterPro" id="IPR003661">
    <property type="entry name" value="HisK_dim/P_dom"/>
</dbReference>
<dbReference type="SMART" id="SM00304">
    <property type="entry name" value="HAMP"/>
    <property type="match status" value="1"/>
</dbReference>
<reference evidence="15" key="1">
    <citation type="journal article" date="2019" name="Int. J. Syst. Evol. Microbiol.">
        <title>The Global Catalogue of Microorganisms (GCM) 10K type strain sequencing project: providing services to taxonomists for standard genome sequencing and annotation.</title>
        <authorList>
            <consortium name="The Broad Institute Genomics Platform"/>
            <consortium name="The Broad Institute Genome Sequencing Center for Infectious Disease"/>
            <person name="Wu L."/>
            <person name="Ma J."/>
        </authorList>
    </citation>
    <scope>NUCLEOTIDE SEQUENCE [LARGE SCALE GENOMIC DNA]</scope>
    <source>
        <strain evidence="15">IBRC-M 10908</strain>
    </source>
</reference>
<evidence type="ECO:0000259" key="13">
    <source>
        <dbReference type="PROSITE" id="PS50885"/>
    </source>
</evidence>
<comment type="catalytic activity">
    <reaction evidence="1">
        <text>ATP + protein L-histidine = ADP + protein N-phospho-L-histidine.</text>
        <dbReference type="EC" id="2.7.13.3"/>
    </reaction>
</comment>
<keyword evidence="4" id="KW-0597">Phosphoprotein</keyword>
<evidence type="ECO:0000256" key="10">
    <source>
        <dbReference type="ARBA" id="ARBA00023136"/>
    </source>
</evidence>
<comment type="subcellular location">
    <subcellularLocation>
        <location evidence="2">Cell membrane</location>
    </subcellularLocation>
</comment>
<dbReference type="CDD" id="cd06225">
    <property type="entry name" value="HAMP"/>
    <property type="match status" value="1"/>
</dbReference>
<dbReference type="SMART" id="SM00388">
    <property type="entry name" value="HisKA"/>
    <property type="match status" value="1"/>
</dbReference>
<dbReference type="InterPro" id="IPR003660">
    <property type="entry name" value="HAMP_dom"/>
</dbReference>
<evidence type="ECO:0000256" key="7">
    <source>
        <dbReference type="ARBA" id="ARBA00022777"/>
    </source>
</evidence>
<evidence type="ECO:0000256" key="6">
    <source>
        <dbReference type="ARBA" id="ARBA00022692"/>
    </source>
</evidence>
<evidence type="ECO:0000256" key="11">
    <source>
        <dbReference type="SAM" id="Phobius"/>
    </source>
</evidence>
<organism evidence="14 15">
    <name type="scientific">Salininema proteolyticum</name>
    <dbReference type="NCBI Taxonomy" id="1607685"/>
    <lineage>
        <taxon>Bacteria</taxon>
        <taxon>Bacillati</taxon>
        <taxon>Actinomycetota</taxon>
        <taxon>Actinomycetes</taxon>
        <taxon>Glycomycetales</taxon>
        <taxon>Glycomycetaceae</taxon>
        <taxon>Salininema</taxon>
    </lineage>
</organism>
<dbReference type="Proteomes" id="UP001595823">
    <property type="component" value="Unassembled WGS sequence"/>
</dbReference>
<dbReference type="Pfam" id="PF02518">
    <property type="entry name" value="HATPase_c"/>
    <property type="match status" value="1"/>
</dbReference>
<keyword evidence="8 11" id="KW-1133">Transmembrane helix</keyword>
<dbReference type="CDD" id="cd00082">
    <property type="entry name" value="HisKA"/>
    <property type="match status" value="1"/>
</dbReference>
<evidence type="ECO:0000256" key="4">
    <source>
        <dbReference type="ARBA" id="ARBA00022553"/>
    </source>
</evidence>
<dbReference type="SMART" id="SM00387">
    <property type="entry name" value="HATPase_c"/>
    <property type="match status" value="1"/>
</dbReference>
<gene>
    <name evidence="14" type="ORF">ACFPET_21035</name>
</gene>
<dbReference type="InterPro" id="IPR005467">
    <property type="entry name" value="His_kinase_dom"/>
</dbReference>
<dbReference type="CDD" id="cd00075">
    <property type="entry name" value="HATPase"/>
    <property type="match status" value="1"/>
</dbReference>
<dbReference type="RefSeq" id="WP_380624915.1">
    <property type="nucleotide sequence ID" value="NZ_JBHSDK010000058.1"/>
</dbReference>
<dbReference type="PROSITE" id="PS50109">
    <property type="entry name" value="HIS_KIN"/>
    <property type="match status" value="1"/>
</dbReference>
<dbReference type="Gene3D" id="3.30.565.10">
    <property type="entry name" value="Histidine kinase-like ATPase, C-terminal domain"/>
    <property type="match status" value="1"/>
</dbReference>
<dbReference type="SUPFAM" id="SSF47384">
    <property type="entry name" value="Homodimeric domain of signal transducing histidine kinase"/>
    <property type="match status" value="1"/>
</dbReference>
<evidence type="ECO:0000313" key="14">
    <source>
        <dbReference type="EMBL" id="MFC4337682.1"/>
    </source>
</evidence>
<dbReference type="InterPro" id="IPR036890">
    <property type="entry name" value="HATPase_C_sf"/>
</dbReference>
<dbReference type="EC" id="2.7.13.3" evidence="3"/>
<evidence type="ECO:0000256" key="1">
    <source>
        <dbReference type="ARBA" id="ARBA00000085"/>
    </source>
</evidence>
<evidence type="ECO:0000313" key="15">
    <source>
        <dbReference type="Proteomes" id="UP001595823"/>
    </source>
</evidence>
<keyword evidence="6 11" id="KW-0812">Transmembrane</keyword>
<evidence type="ECO:0000256" key="3">
    <source>
        <dbReference type="ARBA" id="ARBA00012438"/>
    </source>
</evidence>
<evidence type="ECO:0000256" key="8">
    <source>
        <dbReference type="ARBA" id="ARBA00022989"/>
    </source>
</evidence>
<dbReference type="PANTHER" id="PTHR45436:SF5">
    <property type="entry name" value="SENSOR HISTIDINE KINASE TRCS"/>
    <property type="match status" value="1"/>
</dbReference>
<dbReference type="EMBL" id="JBHSDK010000058">
    <property type="protein sequence ID" value="MFC4337682.1"/>
    <property type="molecule type" value="Genomic_DNA"/>
</dbReference>
<dbReference type="PRINTS" id="PR00344">
    <property type="entry name" value="BCTRLSENSOR"/>
</dbReference>